<comment type="caution">
    <text evidence="1">The sequence shown here is derived from an EMBL/GenBank/DDBJ whole genome shotgun (WGS) entry which is preliminary data.</text>
</comment>
<name>L1KUZ1_9ACTN</name>
<dbReference type="Proteomes" id="UP000010411">
    <property type="component" value="Unassembled WGS sequence"/>
</dbReference>
<dbReference type="AlphaFoldDB" id="L1KUZ1"/>
<protein>
    <submittedName>
        <fullName evidence="1">Uncharacterized protein</fullName>
    </submittedName>
</protein>
<accession>L1KUZ1</accession>
<sequence length="87" mass="8938">MRVDPAVHVACLDDGAGHPRGPTKAVHLATVAAPEGARAPPGLLDAADPRCAAAHALRPRGRIRARDGHRQVPHTRIEGALPATAPG</sequence>
<reference evidence="1 2" key="1">
    <citation type="submission" date="2012-11" db="EMBL/GenBank/DDBJ databases">
        <authorList>
            <person name="Huguet-Tapia J.C."/>
            <person name="Durkin A.S."/>
            <person name="Pettis G.S."/>
            <person name="Badger J.H."/>
        </authorList>
    </citation>
    <scope>NUCLEOTIDE SEQUENCE [LARGE SCALE GENOMIC DNA]</scope>
    <source>
        <strain evidence="1 2">91-03</strain>
    </source>
</reference>
<dbReference type="EMBL" id="AEJC01000360">
    <property type="protein sequence ID" value="EKX64636.1"/>
    <property type="molecule type" value="Genomic_DNA"/>
</dbReference>
<evidence type="ECO:0000313" key="2">
    <source>
        <dbReference type="Proteomes" id="UP000010411"/>
    </source>
</evidence>
<organism evidence="1 2">
    <name type="scientific">Streptomyces ipomoeae 91-03</name>
    <dbReference type="NCBI Taxonomy" id="698759"/>
    <lineage>
        <taxon>Bacteria</taxon>
        <taxon>Bacillati</taxon>
        <taxon>Actinomycetota</taxon>
        <taxon>Actinomycetes</taxon>
        <taxon>Kitasatosporales</taxon>
        <taxon>Streptomycetaceae</taxon>
        <taxon>Streptomyces</taxon>
    </lineage>
</organism>
<dbReference type="PATRIC" id="fig|698759.3.peg.4730"/>
<gene>
    <name evidence="1" type="ORF">STRIP9103_08373</name>
</gene>
<evidence type="ECO:0000313" key="1">
    <source>
        <dbReference type="EMBL" id="EKX64636.1"/>
    </source>
</evidence>
<proteinExistence type="predicted"/>
<keyword evidence="2" id="KW-1185">Reference proteome</keyword>